<proteinExistence type="predicted"/>
<organism evidence="2 3">
    <name type="scientific">Verminephrobacter eiseniae (strain EF01-2)</name>
    <dbReference type="NCBI Taxonomy" id="391735"/>
    <lineage>
        <taxon>Bacteria</taxon>
        <taxon>Pseudomonadati</taxon>
        <taxon>Pseudomonadota</taxon>
        <taxon>Betaproteobacteria</taxon>
        <taxon>Burkholderiales</taxon>
        <taxon>Comamonadaceae</taxon>
        <taxon>Verminephrobacter</taxon>
    </lineage>
</organism>
<evidence type="ECO:0000313" key="3">
    <source>
        <dbReference type="Proteomes" id="UP000000374"/>
    </source>
</evidence>
<reference evidence="3" key="1">
    <citation type="submission" date="2006-12" db="EMBL/GenBank/DDBJ databases">
        <title>Complete sequence of chromosome 1 of Verminephrobacter eiseniae EF01-2.</title>
        <authorList>
            <person name="Copeland A."/>
            <person name="Lucas S."/>
            <person name="Lapidus A."/>
            <person name="Barry K."/>
            <person name="Detter J.C."/>
            <person name="Glavina del Rio T."/>
            <person name="Dalin E."/>
            <person name="Tice H."/>
            <person name="Pitluck S."/>
            <person name="Chertkov O."/>
            <person name="Brettin T."/>
            <person name="Bruce D."/>
            <person name="Han C."/>
            <person name="Tapia R."/>
            <person name="Gilna P."/>
            <person name="Schmutz J."/>
            <person name="Larimer F."/>
            <person name="Land M."/>
            <person name="Hauser L."/>
            <person name="Kyrpides N."/>
            <person name="Kim E."/>
            <person name="Stahl D."/>
            <person name="Richardson P."/>
        </authorList>
    </citation>
    <scope>NUCLEOTIDE SEQUENCE [LARGE SCALE GENOMIC DNA]</scope>
    <source>
        <strain evidence="3">EF01-2</strain>
    </source>
</reference>
<keyword evidence="3" id="KW-1185">Reference proteome</keyword>
<dbReference type="Gene3D" id="2.60.120.10">
    <property type="entry name" value="Jelly Rolls"/>
    <property type="match status" value="1"/>
</dbReference>
<evidence type="ECO:0000313" key="2">
    <source>
        <dbReference type="EMBL" id="ABM56652.1"/>
    </source>
</evidence>
<accession>A1WG95</accession>
<sequence length="108" mass="12123">MKGMDMTEVIRNIHTDFSLLEDVIQILPEQGCIEVQHDGPGKVHDWHQHANEETLIILKGKMTFALESGVHVCGPGDMLHLCANDRHRSVAGPQGAVYLIAFRRLDIR</sequence>
<dbReference type="SUPFAM" id="SSF51182">
    <property type="entry name" value="RmlC-like cupins"/>
    <property type="match status" value="1"/>
</dbReference>
<dbReference type="Proteomes" id="UP000000374">
    <property type="component" value="Chromosome"/>
</dbReference>
<dbReference type="eggNOG" id="COG1917">
    <property type="taxonomic scope" value="Bacteria"/>
</dbReference>
<dbReference type="EMBL" id="CP000542">
    <property type="protein sequence ID" value="ABM56652.1"/>
    <property type="molecule type" value="Genomic_DNA"/>
</dbReference>
<evidence type="ECO:0000259" key="1">
    <source>
        <dbReference type="Pfam" id="PF07883"/>
    </source>
</evidence>
<protein>
    <submittedName>
        <fullName evidence="2">Cupin 2, conserved barrel domain protein</fullName>
    </submittedName>
</protein>
<dbReference type="InterPro" id="IPR014710">
    <property type="entry name" value="RmlC-like_jellyroll"/>
</dbReference>
<feature type="domain" description="Cupin type-2" evidence="1">
    <location>
        <begin position="37"/>
        <end position="90"/>
    </location>
</feature>
<dbReference type="Pfam" id="PF07883">
    <property type="entry name" value="Cupin_2"/>
    <property type="match status" value="1"/>
</dbReference>
<dbReference type="KEGG" id="vei:Veis_0873"/>
<dbReference type="InterPro" id="IPR011051">
    <property type="entry name" value="RmlC_Cupin_sf"/>
</dbReference>
<dbReference type="AlphaFoldDB" id="A1WG95"/>
<dbReference type="HOGENOM" id="CLU_167603_0_0_4"/>
<gene>
    <name evidence="2" type="ordered locus">Veis_0873</name>
</gene>
<dbReference type="InterPro" id="IPR013096">
    <property type="entry name" value="Cupin_2"/>
</dbReference>
<name>A1WG95_VEREI</name>